<dbReference type="Gene3D" id="1.10.10.10">
    <property type="entry name" value="Winged helix-like DNA-binding domain superfamily/Winged helix DNA-binding domain"/>
    <property type="match status" value="1"/>
</dbReference>
<sequence>MPRSSSRGAELSAAPVEHLLGYLLALAEVPTTAAFRRHVGEPFGLRPVEFTLLMLLQANARASATQIRHALRMPAPHVTTLVDRLAERGLLQRGRDPHDGRAVRITLTPEGTALAGRLQAVAVHMEDEVQAALTPAERTMLRRLLKKLAGAPAG</sequence>
<name>A0A437JVY5_9BURK</name>
<dbReference type="SUPFAM" id="SSF46785">
    <property type="entry name" value="Winged helix' DNA-binding domain"/>
    <property type="match status" value="1"/>
</dbReference>
<keyword evidence="3" id="KW-1185">Reference proteome</keyword>
<dbReference type="SMART" id="SM00347">
    <property type="entry name" value="HTH_MARR"/>
    <property type="match status" value="1"/>
</dbReference>
<reference evidence="2 3" key="1">
    <citation type="submission" date="2019-01" db="EMBL/GenBank/DDBJ databases">
        <authorList>
            <person name="Chen W.-M."/>
        </authorList>
    </citation>
    <scope>NUCLEOTIDE SEQUENCE [LARGE SCALE GENOMIC DNA]</scope>
    <source>
        <strain evidence="2 3">ICH-3</strain>
    </source>
</reference>
<dbReference type="Pfam" id="PF12802">
    <property type="entry name" value="MarR_2"/>
    <property type="match status" value="1"/>
</dbReference>
<proteinExistence type="predicted"/>
<dbReference type="RefSeq" id="WP_128198534.1">
    <property type="nucleotide sequence ID" value="NZ_SACT01000003.1"/>
</dbReference>
<accession>A0A437JVY5</accession>
<evidence type="ECO:0000259" key="1">
    <source>
        <dbReference type="PROSITE" id="PS50995"/>
    </source>
</evidence>
<dbReference type="PANTHER" id="PTHR33164">
    <property type="entry name" value="TRANSCRIPTIONAL REGULATOR, MARR FAMILY"/>
    <property type="match status" value="1"/>
</dbReference>
<dbReference type="InterPro" id="IPR036388">
    <property type="entry name" value="WH-like_DNA-bd_sf"/>
</dbReference>
<dbReference type="OrthoDB" id="9806864at2"/>
<dbReference type="GO" id="GO:0006950">
    <property type="term" value="P:response to stress"/>
    <property type="evidence" value="ECO:0007669"/>
    <property type="project" value="TreeGrafter"/>
</dbReference>
<evidence type="ECO:0000313" key="2">
    <source>
        <dbReference type="EMBL" id="RVT51533.1"/>
    </source>
</evidence>
<dbReference type="InterPro" id="IPR039422">
    <property type="entry name" value="MarR/SlyA-like"/>
</dbReference>
<dbReference type="PROSITE" id="PS50995">
    <property type="entry name" value="HTH_MARR_2"/>
    <property type="match status" value="1"/>
</dbReference>
<dbReference type="Proteomes" id="UP000288178">
    <property type="component" value="Unassembled WGS sequence"/>
</dbReference>
<comment type="caution">
    <text evidence="2">The sequence shown here is derived from an EMBL/GenBank/DDBJ whole genome shotgun (WGS) entry which is preliminary data.</text>
</comment>
<dbReference type="GO" id="GO:0003700">
    <property type="term" value="F:DNA-binding transcription factor activity"/>
    <property type="evidence" value="ECO:0007669"/>
    <property type="project" value="InterPro"/>
</dbReference>
<dbReference type="EMBL" id="SACT01000003">
    <property type="protein sequence ID" value="RVT51533.1"/>
    <property type="molecule type" value="Genomic_DNA"/>
</dbReference>
<dbReference type="InterPro" id="IPR000835">
    <property type="entry name" value="HTH_MarR-typ"/>
</dbReference>
<evidence type="ECO:0000313" key="3">
    <source>
        <dbReference type="Proteomes" id="UP000288178"/>
    </source>
</evidence>
<dbReference type="InterPro" id="IPR036390">
    <property type="entry name" value="WH_DNA-bd_sf"/>
</dbReference>
<dbReference type="AlphaFoldDB" id="A0A437JVY5"/>
<protein>
    <submittedName>
        <fullName evidence="2">MarR family transcriptional regulator</fullName>
    </submittedName>
</protein>
<dbReference type="PRINTS" id="PR00598">
    <property type="entry name" value="HTHMARR"/>
</dbReference>
<gene>
    <name evidence="2" type="ORF">ENE75_11980</name>
</gene>
<dbReference type="PANTHER" id="PTHR33164:SF43">
    <property type="entry name" value="HTH-TYPE TRANSCRIPTIONAL REPRESSOR YETL"/>
    <property type="match status" value="1"/>
</dbReference>
<organism evidence="2 3">
    <name type="scientific">Rubrivivax albus</name>
    <dbReference type="NCBI Taxonomy" id="2499835"/>
    <lineage>
        <taxon>Bacteria</taxon>
        <taxon>Pseudomonadati</taxon>
        <taxon>Pseudomonadota</taxon>
        <taxon>Betaproteobacteria</taxon>
        <taxon>Burkholderiales</taxon>
        <taxon>Sphaerotilaceae</taxon>
        <taxon>Rubrivivax</taxon>
    </lineage>
</organism>
<feature type="domain" description="HTH marR-type" evidence="1">
    <location>
        <begin position="17"/>
        <end position="150"/>
    </location>
</feature>